<feature type="compositionally biased region" description="Acidic residues" evidence="1">
    <location>
        <begin position="17"/>
        <end position="30"/>
    </location>
</feature>
<evidence type="ECO:0000313" key="4">
    <source>
        <dbReference type="Proteomes" id="UP000663842"/>
    </source>
</evidence>
<feature type="domain" description="Reverse transcriptase" evidence="2">
    <location>
        <begin position="542"/>
        <end position="775"/>
    </location>
</feature>
<gene>
    <name evidence="3" type="ORF">UXM345_LOCUS12594</name>
</gene>
<name>A0A819JTP2_9BILA</name>
<organism evidence="3 4">
    <name type="scientific">Rotaria magnacalcarata</name>
    <dbReference type="NCBI Taxonomy" id="392030"/>
    <lineage>
        <taxon>Eukaryota</taxon>
        <taxon>Metazoa</taxon>
        <taxon>Spiralia</taxon>
        <taxon>Gnathifera</taxon>
        <taxon>Rotifera</taxon>
        <taxon>Eurotatoria</taxon>
        <taxon>Bdelloidea</taxon>
        <taxon>Philodinida</taxon>
        <taxon>Philodinidae</taxon>
        <taxon>Rotaria</taxon>
    </lineage>
</organism>
<feature type="compositionally biased region" description="Low complexity" evidence="1">
    <location>
        <begin position="438"/>
        <end position="451"/>
    </location>
</feature>
<sequence length="775" mass="90433">MVPNDNYDRNCNKFSELTEDDSGTDIESNYDENMNNAVPVLKNNKNKQKQEEENKQNKNKNKKKQRCYLEPNRIMRYMQDNATAIISSRGNQAYILAATSIYDEWVRNNYDLQHWAKEVIKRTKKRDDLTNSRFIHKMIHRLTTSIAEANAIISNLQIQLTTYWTQIASSGATLTTTTTNNNRTREPTDRLEKIILKYIQNCTQHVRQKAENRILLAKAEMEEYKALEVFEQLATPLQWTAHLILKSKMKLYGTKSKNYLSATKRVEYDLPPKFISNIDFTFRIDESIFNKDEAQALYNQMRHITKEYRVQAMSLYVQSTNRECEILTDEIKHIIEGFPRNTEENDEQVDAESGPRFIYNDPKTASRRCATELAILKRKIELRFFEKKVSPGRSVELFIAELNVILQKLHDTSITSTHRQKKQQHKLILSDNPLATTQSSQSQNINSSSSSFRNEKKKNYGRLVKRLKHKIRSASVVLQKTDKSKVFHLGTRQHYQKKSNEYMEKTEAYQCLGVNDPLPNLIERTNKYLLDLRLAHWITQKQYELLCVKPSEAKLAHLYYLPKTHKPGTPLRPIVSGLKHPTIKISTYLDQLLRPLFNKIGLKTTTTSGFEVMKQVYEWSTTNLRKETLLSTIDVVNPYTMIPQTEGVLAIKKMLDYLELKQIGGLKIETIIRLSRFVMRNNYFLYEGQYYHQIRGGAMGSPLTLTIANCYMFFFERNIVKQITNAGGLYLRYIDDMFIIINWPERHLNKQIDQWNTLDSNIQLKAQAGQSINFS</sequence>
<comment type="caution">
    <text evidence="3">The sequence shown here is derived from an EMBL/GenBank/DDBJ whole genome shotgun (WGS) entry which is preliminary data.</text>
</comment>
<reference evidence="3" key="1">
    <citation type="submission" date="2021-02" db="EMBL/GenBank/DDBJ databases">
        <authorList>
            <person name="Nowell W R."/>
        </authorList>
    </citation>
    <scope>NUCLEOTIDE SEQUENCE</scope>
</reference>
<feature type="region of interest" description="Disordered" evidence="1">
    <location>
        <begin position="432"/>
        <end position="455"/>
    </location>
</feature>
<dbReference type="AlphaFoldDB" id="A0A819JTP2"/>
<protein>
    <recommendedName>
        <fullName evidence="2">Reverse transcriptase domain-containing protein</fullName>
    </recommendedName>
</protein>
<dbReference type="InterPro" id="IPR000477">
    <property type="entry name" value="RT_dom"/>
</dbReference>
<dbReference type="PANTHER" id="PTHR21301">
    <property type="entry name" value="REVERSE TRANSCRIPTASE"/>
    <property type="match status" value="1"/>
</dbReference>
<feature type="compositionally biased region" description="Basic and acidic residues" evidence="1">
    <location>
        <begin position="1"/>
        <end position="11"/>
    </location>
</feature>
<dbReference type="EMBL" id="CAJOBF010001321">
    <property type="protein sequence ID" value="CAF3938156.1"/>
    <property type="molecule type" value="Genomic_DNA"/>
</dbReference>
<evidence type="ECO:0000256" key="1">
    <source>
        <dbReference type="SAM" id="MobiDB-lite"/>
    </source>
</evidence>
<dbReference type="Proteomes" id="UP000663842">
    <property type="component" value="Unassembled WGS sequence"/>
</dbReference>
<dbReference type="PROSITE" id="PS50878">
    <property type="entry name" value="RT_POL"/>
    <property type="match status" value="1"/>
</dbReference>
<evidence type="ECO:0000313" key="3">
    <source>
        <dbReference type="EMBL" id="CAF3938156.1"/>
    </source>
</evidence>
<dbReference type="PANTHER" id="PTHR21301:SF10">
    <property type="entry name" value="REVERSE TRANSCRIPTASE DOMAIN-CONTAINING PROTEIN"/>
    <property type="match status" value="1"/>
</dbReference>
<evidence type="ECO:0000259" key="2">
    <source>
        <dbReference type="PROSITE" id="PS50878"/>
    </source>
</evidence>
<accession>A0A819JTP2</accession>
<feature type="region of interest" description="Disordered" evidence="1">
    <location>
        <begin position="1"/>
        <end position="65"/>
    </location>
</feature>
<proteinExistence type="predicted"/>